<protein>
    <submittedName>
        <fullName evidence="2">Uncharacterized protein</fullName>
    </submittedName>
</protein>
<proteinExistence type="predicted"/>
<comment type="caution">
    <text evidence="2">The sequence shown here is derived from an EMBL/GenBank/DDBJ whole genome shotgun (WGS) entry which is preliminary data.</text>
</comment>
<reference evidence="2 3" key="1">
    <citation type="journal article" date="2019" name="Int. J. Syst. Evol. Microbiol.">
        <title>The Global Catalogue of Microorganisms (GCM) 10K type strain sequencing project: providing services to taxonomists for standard genome sequencing and annotation.</title>
        <authorList>
            <consortium name="The Broad Institute Genomics Platform"/>
            <consortium name="The Broad Institute Genome Sequencing Center for Infectious Disease"/>
            <person name="Wu L."/>
            <person name="Ma J."/>
        </authorList>
    </citation>
    <scope>NUCLEOTIDE SEQUENCE [LARGE SCALE GENOMIC DNA]</scope>
    <source>
        <strain evidence="2 3">JCM 9933</strain>
    </source>
</reference>
<evidence type="ECO:0000256" key="1">
    <source>
        <dbReference type="SAM" id="MobiDB-lite"/>
    </source>
</evidence>
<accession>A0ABN1EUX6</accession>
<evidence type="ECO:0000313" key="3">
    <source>
        <dbReference type="Proteomes" id="UP001501588"/>
    </source>
</evidence>
<keyword evidence="3" id="KW-1185">Reference proteome</keyword>
<feature type="region of interest" description="Disordered" evidence="1">
    <location>
        <begin position="1"/>
        <end position="27"/>
    </location>
</feature>
<evidence type="ECO:0000313" key="2">
    <source>
        <dbReference type="EMBL" id="GAA0575204.1"/>
    </source>
</evidence>
<dbReference type="RefSeq" id="WP_343894301.1">
    <property type="nucleotide sequence ID" value="NZ_BAAAFZ010000011.1"/>
</dbReference>
<gene>
    <name evidence="2" type="ORF">GCM10009416_12290</name>
</gene>
<dbReference type="EMBL" id="BAAAFZ010000011">
    <property type="protein sequence ID" value="GAA0575204.1"/>
    <property type="molecule type" value="Genomic_DNA"/>
</dbReference>
<name>A0ABN1EUX6_9PROT</name>
<dbReference type="Proteomes" id="UP001501588">
    <property type="component" value="Unassembled WGS sequence"/>
</dbReference>
<sequence length="58" mass="6924">MAAEAAPAEDLLVPAQYYGPPPRRGRRRRRCWTERRPVVTYDRFGRPRRRVVAREVCR</sequence>
<organism evidence="2 3">
    <name type="scientific">Craurococcus roseus</name>
    <dbReference type="NCBI Taxonomy" id="77585"/>
    <lineage>
        <taxon>Bacteria</taxon>
        <taxon>Pseudomonadati</taxon>
        <taxon>Pseudomonadota</taxon>
        <taxon>Alphaproteobacteria</taxon>
        <taxon>Acetobacterales</taxon>
        <taxon>Acetobacteraceae</taxon>
        <taxon>Craurococcus</taxon>
    </lineage>
</organism>